<keyword evidence="7 14" id="KW-0276">Fatty acid metabolism</keyword>
<keyword evidence="12 14" id="KW-0456">Lyase</keyword>
<evidence type="ECO:0000256" key="7">
    <source>
        <dbReference type="ARBA" id="ARBA00022832"/>
    </source>
</evidence>
<reference evidence="16" key="1">
    <citation type="submission" date="2025-08" db="UniProtKB">
        <authorList>
            <consortium name="RefSeq"/>
        </authorList>
    </citation>
    <scope>IDENTIFICATION</scope>
</reference>
<protein>
    <recommendedName>
        <fullName evidence="4 14">Very-long-chain (3R)-3-hydroxyacyl-CoA dehydratase</fullName>
        <ecNumber evidence="4 14">4.2.1.134</ecNumber>
    </recommendedName>
</protein>
<keyword evidence="9 14" id="KW-0443">Lipid metabolism</keyword>
<feature type="transmembrane region" description="Helical" evidence="14">
    <location>
        <begin position="21"/>
        <end position="40"/>
    </location>
</feature>
<comment type="function">
    <text evidence="14">Catalyzes the third of the four reactions of the long-chain fatty acids elongation cycle. This endoplasmic reticulum-bound enzymatic process, allows the addition of two carbons to the chain of long- and very long-chain fatty acids/VLCFAs per cycle. This enzyme catalyzes the dehydration of the 3-hydroxyacyl-CoA intermediate into trans-2,3-enoyl-CoA, within each cycle of fatty acid elongation. Thereby, it participates to the production of VLCFAs of different chain lengths that are involved in multiple biological processes as precursors of membrane lipids and lipid mediators.</text>
</comment>
<dbReference type="GO" id="GO:0030148">
    <property type="term" value="P:sphingolipid biosynthetic process"/>
    <property type="evidence" value="ECO:0007669"/>
    <property type="project" value="TreeGrafter"/>
</dbReference>
<evidence type="ECO:0000256" key="5">
    <source>
        <dbReference type="ARBA" id="ARBA00022516"/>
    </source>
</evidence>
<dbReference type="Proteomes" id="UP000694920">
    <property type="component" value="Unplaced"/>
</dbReference>
<evidence type="ECO:0000256" key="6">
    <source>
        <dbReference type="ARBA" id="ARBA00022692"/>
    </source>
</evidence>
<evidence type="ECO:0000256" key="9">
    <source>
        <dbReference type="ARBA" id="ARBA00023098"/>
    </source>
</evidence>
<keyword evidence="5 14" id="KW-0444">Lipid biosynthesis</keyword>
<accession>A0AAJ7R9J4</accession>
<evidence type="ECO:0000256" key="3">
    <source>
        <dbReference type="ARBA" id="ARBA00007811"/>
    </source>
</evidence>
<dbReference type="GO" id="GO:0030497">
    <property type="term" value="P:fatty acid elongation"/>
    <property type="evidence" value="ECO:0007669"/>
    <property type="project" value="TreeGrafter"/>
</dbReference>
<evidence type="ECO:0000256" key="1">
    <source>
        <dbReference type="ARBA" id="ARBA00004141"/>
    </source>
</evidence>
<evidence type="ECO:0000313" key="16">
    <source>
        <dbReference type="RefSeq" id="XP_024936405.1"/>
    </source>
</evidence>
<evidence type="ECO:0000256" key="4">
    <source>
        <dbReference type="ARBA" id="ARBA00013122"/>
    </source>
</evidence>
<gene>
    <name evidence="16" type="primary">LOC107263280</name>
</gene>
<evidence type="ECO:0000256" key="12">
    <source>
        <dbReference type="ARBA" id="ARBA00023239"/>
    </source>
</evidence>
<sequence length="238" mass="27130">MAGTTKGTKKKDTGILAKFYLCTYNLIEAIGWSYVLYSVTNYYTLSSSKASLWDTVKYSLIIFQNAAVLEIIHAATGLVPSNPVITMIQVFSRVMVVCGTLLAVPVNYTASCFGFTLILYAWSITEIIRYLYYFTNIIGFVPHILVWLRYTTFIALYPIGVTGELLCFYSAQKYASTHPDAWSYNMPNAWNFTFSYHYILIAVMLLYIPLFPQMYLHMFVQRRKILGSSSTVLSKKTL</sequence>
<keyword evidence="14" id="KW-0256">Endoplasmic reticulum</keyword>
<feature type="transmembrane region" description="Helical" evidence="14">
    <location>
        <begin position="155"/>
        <end position="175"/>
    </location>
</feature>
<dbReference type="GO" id="GO:0005789">
    <property type="term" value="C:endoplasmic reticulum membrane"/>
    <property type="evidence" value="ECO:0007669"/>
    <property type="project" value="UniProtKB-SubCell"/>
</dbReference>
<keyword evidence="8 14" id="KW-1133">Transmembrane helix</keyword>
<evidence type="ECO:0000256" key="14">
    <source>
        <dbReference type="RuleBase" id="RU363109"/>
    </source>
</evidence>
<proteinExistence type="inferred from homology"/>
<comment type="subcellular location">
    <subcellularLocation>
        <location evidence="14">Endoplasmic reticulum membrane</location>
        <topology evidence="14">Multi-pass membrane protein</topology>
    </subcellularLocation>
    <subcellularLocation>
        <location evidence="1">Membrane</location>
        <topology evidence="1">Multi-pass membrane protein</topology>
    </subcellularLocation>
</comment>
<keyword evidence="10 14" id="KW-0472">Membrane</keyword>
<name>A0AAJ7R9J4_CEPCN</name>
<dbReference type="KEGG" id="ccin:107263280"/>
<comment type="similarity">
    <text evidence="3 14">Belongs to the very long-chain fatty acids dehydratase HACD family.</text>
</comment>
<feature type="transmembrane region" description="Helical" evidence="14">
    <location>
        <begin position="91"/>
        <end position="124"/>
    </location>
</feature>
<dbReference type="GO" id="GO:0042761">
    <property type="term" value="P:very long-chain fatty acid biosynthetic process"/>
    <property type="evidence" value="ECO:0007669"/>
    <property type="project" value="TreeGrafter"/>
</dbReference>
<evidence type="ECO:0000256" key="13">
    <source>
        <dbReference type="ARBA" id="ARBA00036671"/>
    </source>
</evidence>
<evidence type="ECO:0000256" key="2">
    <source>
        <dbReference type="ARBA" id="ARBA00005194"/>
    </source>
</evidence>
<keyword evidence="11 14" id="KW-0275">Fatty acid biosynthesis</keyword>
<dbReference type="PANTHER" id="PTHR11035:SF3">
    <property type="entry name" value="VERY-LONG-CHAIN (3R)-3-HYDROXYACYL-COA DEHYDRATASE"/>
    <property type="match status" value="1"/>
</dbReference>
<dbReference type="Pfam" id="PF04387">
    <property type="entry name" value="PTPLA"/>
    <property type="match status" value="1"/>
</dbReference>
<evidence type="ECO:0000256" key="8">
    <source>
        <dbReference type="ARBA" id="ARBA00022989"/>
    </source>
</evidence>
<dbReference type="InterPro" id="IPR007482">
    <property type="entry name" value="Tyr_Pase-like_PTPLA"/>
</dbReference>
<keyword evidence="6 14" id="KW-0812">Transmembrane</keyword>
<evidence type="ECO:0000256" key="11">
    <source>
        <dbReference type="ARBA" id="ARBA00023160"/>
    </source>
</evidence>
<comment type="catalytic activity">
    <reaction evidence="13 14">
        <text>a very-long-chain (3R)-3-hydroxyacyl-CoA = a very-long-chain (2E)-enoyl-CoA + H2O</text>
        <dbReference type="Rhea" id="RHEA:45812"/>
        <dbReference type="ChEBI" id="CHEBI:15377"/>
        <dbReference type="ChEBI" id="CHEBI:83728"/>
        <dbReference type="ChEBI" id="CHEBI:85440"/>
        <dbReference type="EC" id="4.2.1.134"/>
    </reaction>
</comment>
<keyword evidence="15" id="KW-1185">Reference proteome</keyword>
<dbReference type="GeneID" id="107263280"/>
<dbReference type="GO" id="GO:0102158">
    <property type="term" value="F:very-long-chain (3R)-3-hydroxyacyl-CoA dehydratase activity"/>
    <property type="evidence" value="ECO:0007669"/>
    <property type="project" value="UniProtKB-EC"/>
</dbReference>
<evidence type="ECO:0000256" key="10">
    <source>
        <dbReference type="ARBA" id="ARBA00023136"/>
    </source>
</evidence>
<dbReference type="CTD" id="9200"/>
<dbReference type="PANTHER" id="PTHR11035">
    <property type="entry name" value="VERY-LONG-CHAIN (3R)-3-HYDROXYACYL-COA DEHYDRATASE"/>
    <property type="match status" value="1"/>
</dbReference>
<dbReference type="RefSeq" id="XP_024936405.1">
    <property type="nucleotide sequence ID" value="XM_025080637.1"/>
</dbReference>
<dbReference type="EC" id="4.2.1.134" evidence="4 14"/>
<feature type="transmembrane region" description="Helical" evidence="14">
    <location>
        <begin position="130"/>
        <end position="148"/>
    </location>
</feature>
<evidence type="ECO:0000313" key="15">
    <source>
        <dbReference type="Proteomes" id="UP000694920"/>
    </source>
</evidence>
<dbReference type="AlphaFoldDB" id="A0AAJ7R9J4"/>
<feature type="transmembrane region" description="Helical" evidence="14">
    <location>
        <begin position="195"/>
        <end position="216"/>
    </location>
</feature>
<organism evidence="15 16">
    <name type="scientific">Cephus cinctus</name>
    <name type="common">Wheat stem sawfly</name>
    <dbReference type="NCBI Taxonomy" id="211228"/>
    <lineage>
        <taxon>Eukaryota</taxon>
        <taxon>Metazoa</taxon>
        <taxon>Ecdysozoa</taxon>
        <taxon>Arthropoda</taxon>
        <taxon>Hexapoda</taxon>
        <taxon>Insecta</taxon>
        <taxon>Pterygota</taxon>
        <taxon>Neoptera</taxon>
        <taxon>Endopterygota</taxon>
        <taxon>Hymenoptera</taxon>
        <taxon>Cephoidea</taxon>
        <taxon>Cephidae</taxon>
        <taxon>Cephus</taxon>
    </lineage>
</organism>
<comment type="pathway">
    <text evidence="2 14">Lipid metabolism; fatty acid biosynthesis.</text>
</comment>
<feature type="transmembrane region" description="Helical" evidence="14">
    <location>
        <begin position="60"/>
        <end position="79"/>
    </location>
</feature>